<reference evidence="1" key="1">
    <citation type="submission" date="2022-01" db="EMBL/GenBank/DDBJ databases">
        <title>Genome Sequence Resource for Two Populations of Ditylenchus destructor, the Migratory Endoparasitic Phytonematode.</title>
        <authorList>
            <person name="Zhang H."/>
            <person name="Lin R."/>
            <person name="Xie B."/>
        </authorList>
    </citation>
    <scope>NUCLEOTIDE SEQUENCE</scope>
    <source>
        <strain evidence="1">BazhouSP</strain>
    </source>
</reference>
<proteinExistence type="predicted"/>
<name>A0AAD4MPW8_9BILA</name>
<evidence type="ECO:0000313" key="2">
    <source>
        <dbReference type="Proteomes" id="UP001201812"/>
    </source>
</evidence>
<dbReference type="Proteomes" id="UP001201812">
    <property type="component" value="Unassembled WGS sequence"/>
</dbReference>
<organism evidence="1 2">
    <name type="scientific">Ditylenchus destructor</name>
    <dbReference type="NCBI Taxonomy" id="166010"/>
    <lineage>
        <taxon>Eukaryota</taxon>
        <taxon>Metazoa</taxon>
        <taxon>Ecdysozoa</taxon>
        <taxon>Nematoda</taxon>
        <taxon>Chromadorea</taxon>
        <taxon>Rhabditida</taxon>
        <taxon>Tylenchina</taxon>
        <taxon>Tylenchomorpha</taxon>
        <taxon>Sphaerularioidea</taxon>
        <taxon>Anguinidae</taxon>
        <taxon>Anguininae</taxon>
        <taxon>Ditylenchus</taxon>
    </lineage>
</organism>
<dbReference type="EMBL" id="JAKKPZ010000105">
    <property type="protein sequence ID" value="KAI1702112.1"/>
    <property type="molecule type" value="Genomic_DNA"/>
</dbReference>
<protein>
    <submittedName>
        <fullName evidence="1">Uncharacterized protein</fullName>
    </submittedName>
</protein>
<keyword evidence="2" id="KW-1185">Reference proteome</keyword>
<accession>A0AAD4MPW8</accession>
<gene>
    <name evidence="1" type="ORF">DdX_15708</name>
</gene>
<evidence type="ECO:0000313" key="1">
    <source>
        <dbReference type="EMBL" id="KAI1702112.1"/>
    </source>
</evidence>
<dbReference type="AlphaFoldDB" id="A0AAD4MPW8"/>
<comment type="caution">
    <text evidence="1">The sequence shown here is derived from an EMBL/GenBank/DDBJ whole genome shotgun (WGS) entry which is preliminary data.</text>
</comment>
<sequence length="501" mass="57079">MNDLRSAVLCDQKAFAEHYQNIFERFLDKNWRRFNDQELYWILLAKFVERCSNEHAKQLQSRLQARIVEASKGVHFSLGLMHFIRSTLCKCPTVIIHNRNLFVDMAHRSLNFTCSQWIKVHGNRNQTRDSELEVTTRLAVDIYFRVMRTEQEARILLTIQTLLRKPPPYDLTEVLPLDILKNSLMDNNQIIAACIWAVYGALIGMADMGVEISLDDFVNAFEASYLSENQTLMESSVNALEQMCSVIGFSFCQVSKRVLAILTNNDHFPESQWKALRIMNDNAGIGSMVHKHFEDLAQKLAARCIPKENETKLPKELIALVISVMRTSLPLLNPPTLESLQMAVCKVALLSEPPIEAIKLLNALLELNHDEVPLPLQVAQTVYSRNFSTMNADFRNEIERGRTICSMLSHPKMPPLPVKLLNDDDLTVEEDFSTMNADVRKEDAKKEGKTMCSTLSQPKTPPIPVTLLNDDDDVIEIVSDEEKNAEVDLTFEEGMSLFHPE</sequence>